<evidence type="ECO:0000256" key="4">
    <source>
        <dbReference type="ARBA" id="ARBA00023242"/>
    </source>
</evidence>
<dbReference type="InterPro" id="IPR036420">
    <property type="entry name" value="BRCT_dom_sf"/>
</dbReference>
<dbReference type="SMART" id="SM00292">
    <property type="entry name" value="BRCT"/>
    <property type="match status" value="1"/>
</dbReference>
<reference evidence="9" key="1">
    <citation type="submission" date="2022-07" db="EMBL/GenBank/DDBJ databases">
        <title>Phylogenomic reconstructions and comparative analyses of Kickxellomycotina fungi.</title>
        <authorList>
            <person name="Reynolds N.K."/>
            <person name="Stajich J.E."/>
            <person name="Barry K."/>
            <person name="Grigoriev I.V."/>
            <person name="Crous P."/>
            <person name="Smith M.E."/>
        </authorList>
    </citation>
    <scope>NUCLEOTIDE SEQUENCE</scope>
    <source>
        <strain evidence="9">NRRL 1566</strain>
    </source>
</reference>
<dbReference type="EMBL" id="JANBUW010000242">
    <property type="protein sequence ID" value="KAJ2847913.1"/>
    <property type="molecule type" value="Genomic_DNA"/>
</dbReference>
<evidence type="ECO:0000313" key="9">
    <source>
        <dbReference type="EMBL" id="KAJ2847913.1"/>
    </source>
</evidence>
<keyword evidence="4" id="KW-0539">Nucleus</keyword>
<dbReference type="GO" id="GO:0008420">
    <property type="term" value="F:RNA polymerase II CTD heptapeptide repeat phosphatase activity"/>
    <property type="evidence" value="ECO:0007669"/>
    <property type="project" value="InterPro"/>
</dbReference>
<dbReference type="InterPro" id="IPR001357">
    <property type="entry name" value="BRCT_dom"/>
</dbReference>
<evidence type="ECO:0000313" key="10">
    <source>
        <dbReference type="Proteomes" id="UP001139887"/>
    </source>
</evidence>
<feature type="compositionally biased region" description="Acidic residues" evidence="7">
    <location>
        <begin position="331"/>
        <end position="346"/>
    </location>
</feature>
<dbReference type="SUPFAM" id="SSF52113">
    <property type="entry name" value="BRCT domain"/>
    <property type="match status" value="1"/>
</dbReference>
<sequence>KQRVLEGVTLVFSGVFPIDPGAPPPQQTELWWRAQSFGARCELEITDQTTHVVAGRIGTEKVNAARRRHRESTSPEQASLPIIVKPKWLQDSLYEWKRMDETLYLWFDEDKDAVSRLRDLQLHAEANPYGGKKRKSEDSGISTKDNKQDKGAMMHRSVQRVRREDNGLSGYESSQTTDIEEELERQEAGLEDHEEEVNSFVQNIDWDDLEREAMEDSELDGSSDVFTESSASESEEDNEEHHRMKRRKTSPRQNSAANSHIEESDMEPSQKHPSSARSRMAQRMGISLGSANKPSDDEREEGDSVGDSSGDEYYDEDRNAVKERLFAGIEDPEGVFIDDEDEDEEFANASDLEERNGRQWGEDDQEDEENFDDLINNLEEEISSP</sequence>
<feature type="region of interest" description="Disordered" evidence="7">
    <location>
        <begin position="331"/>
        <end position="371"/>
    </location>
</feature>
<dbReference type="EC" id="3.1.3.16" evidence="2"/>
<name>A0A9W8I9W3_9FUNG</name>
<dbReference type="InterPro" id="IPR039189">
    <property type="entry name" value="Fcp1"/>
</dbReference>
<keyword evidence="10" id="KW-1185">Reference proteome</keyword>
<dbReference type="PANTHER" id="PTHR23081:SF36">
    <property type="entry name" value="RNA POLYMERASE II SUBUNIT A C-TERMINAL DOMAIN PHOSPHATASE"/>
    <property type="match status" value="1"/>
</dbReference>
<accession>A0A9W8I9W3</accession>
<feature type="domain" description="BRCT" evidence="8">
    <location>
        <begin position="1"/>
        <end position="106"/>
    </location>
</feature>
<dbReference type="PROSITE" id="PS50172">
    <property type="entry name" value="BRCT"/>
    <property type="match status" value="1"/>
</dbReference>
<feature type="region of interest" description="Disordered" evidence="7">
    <location>
        <begin position="127"/>
        <end position="196"/>
    </location>
</feature>
<evidence type="ECO:0000256" key="1">
    <source>
        <dbReference type="ARBA" id="ARBA00004123"/>
    </source>
</evidence>
<dbReference type="AlphaFoldDB" id="A0A9W8I9W3"/>
<feature type="compositionally biased region" description="Acidic residues" evidence="7">
    <location>
        <begin position="297"/>
        <end position="315"/>
    </location>
</feature>
<dbReference type="OrthoDB" id="10249888at2759"/>
<dbReference type="GO" id="GO:0005634">
    <property type="term" value="C:nucleus"/>
    <property type="evidence" value="ECO:0007669"/>
    <property type="project" value="UniProtKB-SubCell"/>
</dbReference>
<evidence type="ECO:0000256" key="5">
    <source>
        <dbReference type="ARBA" id="ARBA00047761"/>
    </source>
</evidence>
<evidence type="ECO:0000256" key="2">
    <source>
        <dbReference type="ARBA" id="ARBA00013081"/>
    </source>
</evidence>
<comment type="catalytic activity">
    <reaction evidence="6">
        <text>O-phospho-L-threonyl-[protein] + H2O = L-threonyl-[protein] + phosphate</text>
        <dbReference type="Rhea" id="RHEA:47004"/>
        <dbReference type="Rhea" id="RHEA-COMP:11060"/>
        <dbReference type="Rhea" id="RHEA-COMP:11605"/>
        <dbReference type="ChEBI" id="CHEBI:15377"/>
        <dbReference type="ChEBI" id="CHEBI:30013"/>
        <dbReference type="ChEBI" id="CHEBI:43474"/>
        <dbReference type="ChEBI" id="CHEBI:61977"/>
        <dbReference type="EC" id="3.1.3.16"/>
    </reaction>
</comment>
<protein>
    <recommendedName>
        <fullName evidence="2">protein-serine/threonine phosphatase</fullName>
        <ecNumber evidence="2">3.1.3.16</ecNumber>
    </recommendedName>
</protein>
<feature type="compositionally biased region" description="Acidic residues" evidence="7">
    <location>
        <begin position="362"/>
        <end position="371"/>
    </location>
</feature>
<gene>
    <name evidence="9" type="primary">fcp1_1</name>
    <name evidence="9" type="ORF">IWW36_003601</name>
</gene>
<dbReference type="Proteomes" id="UP001139887">
    <property type="component" value="Unassembled WGS sequence"/>
</dbReference>
<evidence type="ECO:0000259" key="8">
    <source>
        <dbReference type="PROSITE" id="PS50172"/>
    </source>
</evidence>
<feature type="compositionally biased region" description="Acidic residues" evidence="7">
    <location>
        <begin position="208"/>
        <end position="221"/>
    </location>
</feature>
<comment type="caution">
    <text evidence="9">The sequence shown here is derived from an EMBL/GenBank/DDBJ whole genome shotgun (WGS) entry which is preliminary data.</text>
</comment>
<proteinExistence type="predicted"/>
<dbReference type="PANTHER" id="PTHR23081">
    <property type="entry name" value="RNA POLYMERASE II CTD PHOSPHATASE"/>
    <property type="match status" value="1"/>
</dbReference>
<comment type="subcellular location">
    <subcellularLocation>
        <location evidence="1">Nucleus</location>
    </subcellularLocation>
</comment>
<feature type="non-terminal residue" evidence="9">
    <location>
        <position position="1"/>
    </location>
</feature>
<dbReference type="Gene3D" id="3.40.50.10190">
    <property type="entry name" value="BRCT domain"/>
    <property type="match status" value="1"/>
</dbReference>
<feature type="region of interest" description="Disordered" evidence="7">
    <location>
        <begin position="208"/>
        <end position="317"/>
    </location>
</feature>
<organism evidence="9 10">
    <name type="scientific">Coemansia brasiliensis</name>
    <dbReference type="NCBI Taxonomy" id="2650707"/>
    <lineage>
        <taxon>Eukaryota</taxon>
        <taxon>Fungi</taxon>
        <taxon>Fungi incertae sedis</taxon>
        <taxon>Zoopagomycota</taxon>
        <taxon>Kickxellomycotina</taxon>
        <taxon>Kickxellomycetes</taxon>
        <taxon>Kickxellales</taxon>
        <taxon>Kickxellaceae</taxon>
        <taxon>Coemansia</taxon>
    </lineage>
</organism>
<evidence type="ECO:0000256" key="3">
    <source>
        <dbReference type="ARBA" id="ARBA00022801"/>
    </source>
</evidence>
<comment type="catalytic activity">
    <reaction evidence="5">
        <text>O-phospho-L-seryl-[protein] + H2O = L-seryl-[protein] + phosphate</text>
        <dbReference type="Rhea" id="RHEA:20629"/>
        <dbReference type="Rhea" id="RHEA-COMP:9863"/>
        <dbReference type="Rhea" id="RHEA-COMP:11604"/>
        <dbReference type="ChEBI" id="CHEBI:15377"/>
        <dbReference type="ChEBI" id="CHEBI:29999"/>
        <dbReference type="ChEBI" id="CHEBI:43474"/>
        <dbReference type="ChEBI" id="CHEBI:83421"/>
        <dbReference type="EC" id="3.1.3.16"/>
    </reaction>
</comment>
<dbReference type="Pfam" id="PF00533">
    <property type="entry name" value="BRCT"/>
    <property type="match status" value="1"/>
</dbReference>
<evidence type="ECO:0000256" key="6">
    <source>
        <dbReference type="ARBA" id="ARBA00048336"/>
    </source>
</evidence>
<keyword evidence="3 9" id="KW-0378">Hydrolase</keyword>
<evidence type="ECO:0000256" key="7">
    <source>
        <dbReference type="SAM" id="MobiDB-lite"/>
    </source>
</evidence>
<dbReference type="CDD" id="cd17729">
    <property type="entry name" value="BRCT_CTDP1"/>
    <property type="match status" value="1"/>
</dbReference>
<feature type="compositionally biased region" description="Basic and acidic residues" evidence="7">
    <location>
        <begin position="352"/>
        <end position="361"/>
    </location>
</feature>